<sequence>MELFTNFDGATKAVDGSGPIGSTVETISAVVQGEFPEAGANAAGLAFDLASAAADPFGALLEAGIGWAMEHIGPLKEILDWVSGDDGEVKKGVLAWHTVSEEIKQMAQDTKKELDAQIGGWSGDAQVAFKEHMELVGTSLLQISSEAEATSQGAASLGHGMSVLRAIVRDTISIVIAEIIKAMVAAGLTAFFTFGASIAAGVSWVIARVGMAVSKLMKLVTKFLRACKGVNNVLSTIIQNMAKAASKIKGLGGLGKYSRSGFDLSKSVSQTNQSLLRGLRGNRGDQIPRLDGLRTDYGDAARYAKDTGKEVGLDYLATAPAKIALEGTKAGVKDEFSVENIKEDEQKGWWEK</sequence>
<dbReference type="RefSeq" id="WP_086787480.1">
    <property type="nucleotide sequence ID" value="NZ_JAGIOO010000001.1"/>
</dbReference>
<keyword evidence="3" id="KW-1185">Reference proteome</keyword>
<comment type="caution">
    <text evidence="2">The sequence shown here is derived from an EMBL/GenBank/DDBJ whole genome shotgun (WGS) entry which is preliminary data.</text>
</comment>
<evidence type="ECO:0000256" key="1">
    <source>
        <dbReference type="SAM" id="Phobius"/>
    </source>
</evidence>
<keyword evidence="1" id="KW-0812">Transmembrane</keyword>
<protein>
    <recommendedName>
        <fullName evidence="4">WXG100 family type VII secretion target</fullName>
    </recommendedName>
</protein>
<keyword evidence="1" id="KW-0472">Membrane</keyword>
<dbReference type="EMBL" id="JAGIOO010000001">
    <property type="protein sequence ID" value="MBP2478303.1"/>
    <property type="molecule type" value="Genomic_DNA"/>
</dbReference>
<proteinExistence type="predicted"/>
<evidence type="ECO:0000313" key="2">
    <source>
        <dbReference type="EMBL" id="MBP2478303.1"/>
    </source>
</evidence>
<name>A0ABS5ANZ8_9PSEU</name>
<accession>A0ABS5ANZ8</accession>
<feature type="transmembrane region" description="Helical" evidence="1">
    <location>
        <begin position="182"/>
        <end position="207"/>
    </location>
</feature>
<dbReference type="Proteomes" id="UP001519363">
    <property type="component" value="Unassembled WGS sequence"/>
</dbReference>
<evidence type="ECO:0000313" key="3">
    <source>
        <dbReference type="Proteomes" id="UP001519363"/>
    </source>
</evidence>
<organism evidence="2 3">
    <name type="scientific">Crossiella equi</name>
    <dbReference type="NCBI Taxonomy" id="130796"/>
    <lineage>
        <taxon>Bacteria</taxon>
        <taxon>Bacillati</taxon>
        <taxon>Actinomycetota</taxon>
        <taxon>Actinomycetes</taxon>
        <taxon>Pseudonocardiales</taxon>
        <taxon>Pseudonocardiaceae</taxon>
        <taxon>Crossiella</taxon>
    </lineage>
</organism>
<reference evidence="2 3" key="1">
    <citation type="submission" date="2021-03" db="EMBL/GenBank/DDBJ databases">
        <title>Sequencing the genomes of 1000 actinobacteria strains.</title>
        <authorList>
            <person name="Klenk H.-P."/>
        </authorList>
    </citation>
    <scope>NUCLEOTIDE SEQUENCE [LARGE SCALE GENOMIC DNA]</scope>
    <source>
        <strain evidence="2 3">DSM 44580</strain>
    </source>
</reference>
<keyword evidence="1" id="KW-1133">Transmembrane helix</keyword>
<gene>
    <name evidence="2" type="ORF">JOF53_007175</name>
</gene>
<evidence type="ECO:0008006" key="4">
    <source>
        <dbReference type="Google" id="ProtNLM"/>
    </source>
</evidence>